<dbReference type="STRING" id="349521.HCH_04937"/>
<dbReference type="GO" id="GO:0016787">
    <property type="term" value="F:hydrolase activity"/>
    <property type="evidence" value="ECO:0007669"/>
    <property type="project" value="UniProtKB-KW"/>
</dbReference>
<evidence type="ECO:0000259" key="2">
    <source>
        <dbReference type="PROSITE" id="PS51084"/>
    </source>
</evidence>
<evidence type="ECO:0000256" key="1">
    <source>
        <dbReference type="PROSITE-ProRule" id="PRU00464"/>
    </source>
</evidence>
<dbReference type="KEGG" id="hch:HCH_04937"/>
<keyword evidence="4" id="KW-1185">Reference proteome</keyword>
<dbReference type="HOGENOM" id="CLU_123330_0_0_6"/>
<dbReference type="AlphaFoldDB" id="Q2SCJ8"/>
<reference evidence="3 4" key="1">
    <citation type="journal article" date="2005" name="Nucleic Acids Res.">
        <title>Genomic blueprint of Hahella chejuensis, a marine microbe producing an algicidal agent.</title>
        <authorList>
            <person name="Jeong H."/>
            <person name="Yim J.H."/>
            <person name="Lee C."/>
            <person name="Choi S.-H."/>
            <person name="Park Y.K."/>
            <person name="Yoon S.H."/>
            <person name="Hur C.-G."/>
            <person name="Kang H.-Y."/>
            <person name="Kim D."/>
            <person name="Lee H.H."/>
            <person name="Park K.H."/>
            <person name="Park S.-H."/>
            <person name="Park H.-S."/>
            <person name="Lee H.K."/>
            <person name="Oh T.K."/>
            <person name="Kim J.F."/>
        </authorList>
    </citation>
    <scope>NUCLEOTIDE SEQUENCE [LARGE SCALE GENOMIC DNA]</scope>
    <source>
        <strain evidence="3 4">KCTC 2396</strain>
    </source>
</reference>
<dbReference type="InterPro" id="IPR011146">
    <property type="entry name" value="HIT-like"/>
</dbReference>
<dbReference type="PIRSF" id="PIRSF000714">
    <property type="entry name" value="HIT"/>
    <property type="match status" value="1"/>
</dbReference>
<dbReference type="eggNOG" id="COG0537">
    <property type="taxonomic scope" value="Bacteria"/>
</dbReference>
<dbReference type="OrthoDB" id="9799145at2"/>
<proteinExistence type="predicted"/>
<dbReference type="EMBL" id="CP000155">
    <property type="protein sequence ID" value="ABC31626.1"/>
    <property type="molecule type" value="Genomic_DNA"/>
</dbReference>
<evidence type="ECO:0000313" key="3">
    <source>
        <dbReference type="EMBL" id="ABC31626.1"/>
    </source>
</evidence>
<dbReference type="Gene3D" id="3.30.428.10">
    <property type="entry name" value="HIT-like"/>
    <property type="match status" value="1"/>
</dbReference>
<name>Q2SCJ8_HAHCH</name>
<dbReference type="SUPFAM" id="SSF54197">
    <property type="entry name" value="HIT-like"/>
    <property type="match status" value="1"/>
</dbReference>
<dbReference type="Proteomes" id="UP000000238">
    <property type="component" value="Chromosome"/>
</dbReference>
<feature type="domain" description="HIT" evidence="2">
    <location>
        <begin position="36"/>
        <end position="104"/>
    </location>
</feature>
<comment type="caution">
    <text evidence="1">Lacks conserved residue(s) required for the propagation of feature annotation.</text>
</comment>
<keyword evidence="3" id="KW-0378">Hydrolase</keyword>
<sequence length="141" mass="15686">MSFELHAQLAQDTIVIGDLPLCRLLLMNDGQYPWCILVPRVEGVREAYELDREAQDQLTRESATVGKTLMALFDGHKLNVAALGNMVPQLHLHHIVRFPTDAAWPKPVWGVSPAQPYSEQDAQALKQKIHAALSPLIAITD</sequence>
<accession>Q2SCJ8</accession>
<dbReference type="Pfam" id="PF01230">
    <property type="entry name" value="HIT"/>
    <property type="match status" value="1"/>
</dbReference>
<dbReference type="InterPro" id="IPR026026">
    <property type="entry name" value="HIT_Hint"/>
</dbReference>
<dbReference type="PROSITE" id="PS51084">
    <property type="entry name" value="HIT_2"/>
    <property type="match status" value="1"/>
</dbReference>
<dbReference type="RefSeq" id="WP_011398691.1">
    <property type="nucleotide sequence ID" value="NC_007645.1"/>
</dbReference>
<organism evidence="3 4">
    <name type="scientific">Hahella chejuensis (strain KCTC 2396)</name>
    <dbReference type="NCBI Taxonomy" id="349521"/>
    <lineage>
        <taxon>Bacteria</taxon>
        <taxon>Pseudomonadati</taxon>
        <taxon>Pseudomonadota</taxon>
        <taxon>Gammaproteobacteria</taxon>
        <taxon>Oceanospirillales</taxon>
        <taxon>Hahellaceae</taxon>
        <taxon>Hahella</taxon>
    </lineage>
</organism>
<protein>
    <submittedName>
        <fullName evidence="3">Diadenosine tetraphosphate (Ap4A) hydrolase and other HIT family Hydrolase</fullName>
    </submittedName>
</protein>
<dbReference type="InterPro" id="IPR036265">
    <property type="entry name" value="HIT-like_sf"/>
</dbReference>
<gene>
    <name evidence="3" type="ordered locus">HCH_04937</name>
</gene>
<evidence type="ECO:0000313" key="4">
    <source>
        <dbReference type="Proteomes" id="UP000000238"/>
    </source>
</evidence>